<accession>B3QUR4</accession>
<name>B3QUR4_CHLT3</name>
<proteinExistence type="predicted"/>
<evidence type="ECO:0000259" key="1">
    <source>
        <dbReference type="Pfam" id="PF10108"/>
    </source>
</evidence>
<dbReference type="Gene3D" id="3.30.420.10">
    <property type="entry name" value="Ribonuclease H-like superfamily/Ribonuclease H"/>
    <property type="match status" value="1"/>
</dbReference>
<dbReference type="Proteomes" id="UP000001208">
    <property type="component" value="Chromosome"/>
</dbReference>
<sequence length="269" mass="30508">MFTRIEPIIWFFDAEWIPNPAAGSMLYDLPDSLSEKEIFDEMWKAGGATPEKPMPYLKTVLCRVVSIAAVIRKNENGGVALSLRSRPKNPDDALECEEKAVLQAFFDGVEKHDPQLVGFNSRDSDLKILTQRALAHGIQAPKFFQRPDRPWDERNIDLMEHLSGRTQAKPSLHELATMTGIPGKIDADGEHIAALWLEGKLEKIVAYNECDALTTYLLWLRSVFVSGRISAEAYRAEEDLLRALLESEIQREGKSHLEKYLQKWEALQS</sequence>
<dbReference type="CDD" id="cd05782">
    <property type="entry name" value="DNA_polB_like1_exo"/>
    <property type="match status" value="1"/>
</dbReference>
<evidence type="ECO:0000313" key="3">
    <source>
        <dbReference type="Proteomes" id="UP000001208"/>
    </source>
</evidence>
<dbReference type="GO" id="GO:0003676">
    <property type="term" value="F:nucleic acid binding"/>
    <property type="evidence" value="ECO:0007669"/>
    <property type="project" value="InterPro"/>
</dbReference>
<dbReference type="KEGG" id="cts:Ctha_0499"/>
<dbReference type="InterPro" id="IPR036397">
    <property type="entry name" value="RNaseH_sf"/>
</dbReference>
<dbReference type="STRING" id="517418.Ctha_0499"/>
<dbReference type="EMBL" id="CP001100">
    <property type="protein sequence ID" value="ACF12970.1"/>
    <property type="molecule type" value="Genomic_DNA"/>
</dbReference>
<evidence type="ECO:0000313" key="2">
    <source>
        <dbReference type="EMBL" id="ACF12970.1"/>
    </source>
</evidence>
<dbReference type="InterPro" id="IPR019288">
    <property type="entry name" value="3'-5'_exonuclease_PolB-like"/>
</dbReference>
<organism evidence="2 3">
    <name type="scientific">Chloroherpeton thalassium (strain ATCC 35110 / GB-78)</name>
    <dbReference type="NCBI Taxonomy" id="517418"/>
    <lineage>
        <taxon>Bacteria</taxon>
        <taxon>Pseudomonadati</taxon>
        <taxon>Chlorobiota</taxon>
        <taxon>Chlorobiia</taxon>
        <taxon>Chlorobiales</taxon>
        <taxon>Chloroherpetonaceae</taxon>
        <taxon>Chloroherpeton</taxon>
    </lineage>
</organism>
<protein>
    <recommendedName>
        <fullName evidence="1">Predicted 3'-5' exonuclease PolB-like domain-containing protein</fullName>
    </recommendedName>
</protein>
<dbReference type="RefSeq" id="WP_012499054.1">
    <property type="nucleotide sequence ID" value="NC_011026.1"/>
</dbReference>
<dbReference type="HOGENOM" id="CLU_069554_0_0_10"/>
<feature type="domain" description="Predicted 3'-5' exonuclease PolB-like" evidence="1">
    <location>
        <begin position="55"/>
        <end position="264"/>
    </location>
</feature>
<dbReference type="AlphaFoldDB" id="B3QUR4"/>
<keyword evidence="3" id="KW-1185">Reference proteome</keyword>
<gene>
    <name evidence="2" type="ordered locus">Ctha_0499</name>
</gene>
<dbReference type="OrthoDB" id="9773351at2"/>
<dbReference type="Pfam" id="PF10108">
    <property type="entry name" value="DNA_pol_B_exo2"/>
    <property type="match status" value="1"/>
</dbReference>
<dbReference type="eggNOG" id="COG3298">
    <property type="taxonomic scope" value="Bacteria"/>
</dbReference>
<dbReference type="InterPro" id="IPR012337">
    <property type="entry name" value="RNaseH-like_sf"/>
</dbReference>
<reference evidence="2 3" key="1">
    <citation type="submission" date="2008-06" db="EMBL/GenBank/DDBJ databases">
        <title>Complete sequence of Chloroherpeton thalassium ATCC 35110.</title>
        <authorList>
            <consortium name="US DOE Joint Genome Institute"/>
            <person name="Lucas S."/>
            <person name="Copeland A."/>
            <person name="Lapidus A."/>
            <person name="Glavina del Rio T."/>
            <person name="Dalin E."/>
            <person name="Tice H."/>
            <person name="Bruce D."/>
            <person name="Goodwin L."/>
            <person name="Pitluck S."/>
            <person name="Schmutz J."/>
            <person name="Larimer F."/>
            <person name="Land M."/>
            <person name="Hauser L."/>
            <person name="Kyrpides N."/>
            <person name="Mikhailova N."/>
            <person name="Liu Z."/>
            <person name="Li T."/>
            <person name="Zhao F."/>
            <person name="Overmann J."/>
            <person name="Bryant D.A."/>
            <person name="Richardson P."/>
        </authorList>
    </citation>
    <scope>NUCLEOTIDE SEQUENCE [LARGE SCALE GENOMIC DNA]</scope>
    <source>
        <strain evidence="3">ATCC 35110 / GB-78</strain>
    </source>
</reference>
<dbReference type="SUPFAM" id="SSF53098">
    <property type="entry name" value="Ribonuclease H-like"/>
    <property type="match status" value="1"/>
</dbReference>